<dbReference type="AlphaFoldDB" id="A0A1I1GTX7"/>
<evidence type="ECO:0000256" key="2">
    <source>
        <dbReference type="SAM" id="SignalP"/>
    </source>
</evidence>
<evidence type="ECO:0008006" key="5">
    <source>
        <dbReference type="Google" id="ProtNLM"/>
    </source>
</evidence>
<dbReference type="SUPFAM" id="SSF82185">
    <property type="entry name" value="Histone H3 K4-specific methyltransferase SET7/9 N-terminal domain"/>
    <property type="match status" value="1"/>
</dbReference>
<sequence>MKFKILIWISALCVFALASRSAAQTTPPSPNKEEKKPLAPPQGDDVDEEDVLIYRDTVASDKREQPKPKKIPKRVYYGLKTRKGYTRTERNSKVTLELFYTLKEFQAPNPYVKDIYWFNSQKRKLIIGPIPEKEKQFARVLHGPYQKLVGGVMVEEGVFYVGTKHARWLKYNGTAENILIDKQKYYKGWPRESEISYYDADRKQFKEVIPMINGKREGDYFYFFPSGAVSVQGKFENDHKVGIWREYFDNKKKLKKETQYPATGFEAQFEPYLLTEFDEKGTLVYDKAAEDKKKNK</sequence>
<dbReference type="Proteomes" id="UP000199514">
    <property type="component" value="Unassembled WGS sequence"/>
</dbReference>
<dbReference type="RefSeq" id="WP_091509574.1">
    <property type="nucleotide sequence ID" value="NZ_FOLE01000003.1"/>
</dbReference>
<organism evidence="3 4">
    <name type="scientific">Flexibacter flexilis DSM 6793</name>
    <dbReference type="NCBI Taxonomy" id="927664"/>
    <lineage>
        <taxon>Bacteria</taxon>
        <taxon>Pseudomonadati</taxon>
        <taxon>Bacteroidota</taxon>
        <taxon>Cytophagia</taxon>
        <taxon>Cytophagales</taxon>
        <taxon>Flexibacteraceae</taxon>
        <taxon>Flexibacter</taxon>
    </lineage>
</organism>
<accession>A0A1I1GTX7</accession>
<evidence type="ECO:0000313" key="3">
    <source>
        <dbReference type="EMBL" id="SFC12653.1"/>
    </source>
</evidence>
<evidence type="ECO:0000313" key="4">
    <source>
        <dbReference type="Proteomes" id="UP000199514"/>
    </source>
</evidence>
<proteinExistence type="predicted"/>
<evidence type="ECO:0000256" key="1">
    <source>
        <dbReference type="SAM" id="MobiDB-lite"/>
    </source>
</evidence>
<feature type="chain" id="PRO_5011446725" description="Antitoxin component YwqK of the YwqJK toxin-antitoxin module" evidence="2">
    <location>
        <begin position="24"/>
        <end position="296"/>
    </location>
</feature>
<dbReference type="STRING" id="927664.SAMN05421780_10315"/>
<dbReference type="Gene3D" id="2.20.110.10">
    <property type="entry name" value="Histone H3 K4-specific methyltransferase SET7/9 N-terminal domain"/>
    <property type="match status" value="1"/>
</dbReference>
<keyword evidence="2" id="KW-0732">Signal</keyword>
<dbReference type="OrthoDB" id="978586at2"/>
<keyword evidence="4" id="KW-1185">Reference proteome</keyword>
<feature type="region of interest" description="Disordered" evidence="1">
    <location>
        <begin position="22"/>
        <end position="49"/>
    </location>
</feature>
<gene>
    <name evidence="3" type="ORF">SAMN05421780_10315</name>
</gene>
<feature type="signal peptide" evidence="2">
    <location>
        <begin position="1"/>
        <end position="23"/>
    </location>
</feature>
<reference evidence="3 4" key="1">
    <citation type="submission" date="2016-10" db="EMBL/GenBank/DDBJ databases">
        <authorList>
            <person name="de Groot N.N."/>
        </authorList>
    </citation>
    <scope>NUCLEOTIDE SEQUENCE [LARGE SCALE GENOMIC DNA]</scope>
    <source>
        <strain evidence="3 4">DSM 6793</strain>
    </source>
</reference>
<name>A0A1I1GTX7_9BACT</name>
<dbReference type="EMBL" id="FOLE01000003">
    <property type="protein sequence ID" value="SFC12653.1"/>
    <property type="molecule type" value="Genomic_DNA"/>
</dbReference>
<protein>
    <recommendedName>
        <fullName evidence="5">Antitoxin component YwqK of the YwqJK toxin-antitoxin module</fullName>
    </recommendedName>
</protein>